<evidence type="ECO:0000256" key="1">
    <source>
        <dbReference type="SAM" id="MobiDB-lite"/>
    </source>
</evidence>
<dbReference type="AlphaFoldDB" id="A0A3G8JLI7"/>
<name>A0A3G8JLI7_9ACTN</name>
<dbReference type="OrthoDB" id="3483903at2"/>
<feature type="region of interest" description="Disordered" evidence="1">
    <location>
        <begin position="71"/>
        <end position="95"/>
    </location>
</feature>
<sequence>MEEHIEQLPEDDWVDQDLLTRELASELLDEEITAETERLGDSDADGELFSRADRERRIAAMVAVRDRHRDPDIARVRGVKHPISDAAPSDSDSAR</sequence>
<keyword evidence="3" id="KW-1185">Reference proteome</keyword>
<dbReference type="KEGG" id="gom:D7316_02483"/>
<feature type="compositionally biased region" description="Low complexity" evidence="1">
    <location>
        <begin position="84"/>
        <end position="95"/>
    </location>
</feature>
<proteinExistence type="predicted"/>
<protein>
    <submittedName>
        <fullName evidence="2">Uncharacterized protein</fullName>
    </submittedName>
</protein>
<dbReference type="RefSeq" id="WP_124708488.1">
    <property type="nucleotide sequence ID" value="NZ_CP033972.1"/>
</dbReference>
<organism evidence="2 3">
    <name type="scientific">Gordonia insulae</name>
    <dbReference type="NCBI Taxonomy" id="2420509"/>
    <lineage>
        <taxon>Bacteria</taxon>
        <taxon>Bacillati</taxon>
        <taxon>Actinomycetota</taxon>
        <taxon>Actinomycetes</taxon>
        <taxon>Mycobacteriales</taxon>
        <taxon>Gordoniaceae</taxon>
        <taxon>Gordonia</taxon>
    </lineage>
</organism>
<accession>A0A3G8JLI7</accession>
<evidence type="ECO:0000313" key="3">
    <source>
        <dbReference type="Proteomes" id="UP000271469"/>
    </source>
</evidence>
<dbReference type="EMBL" id="CP033972">
    <property type="protein sequence ID" value="AZG45883.1"/>
    <property type="molecule type" value="Genomic_DNA"/>
</dbReference>
<dbReference type="Proteomes" id="UP000271469">
    <property type="component" value="Chromosome"/>
</dbReference>
<reference evidence="2 3" key="1">
    <citation type="submission" date="2018-11" db="EMBL/GenBank/DDBJ databases">
        <title>Gordonia insulae sp. nov., isolated from an island soil.</title>
        <authorList>
            <person name="Kim Y.S."/>
            <person name="Kim S.B."/>
        </authorList>
    </citation>
    <scope>NUCLEOTIDE SEQUENCE [LARGE SCALE GENOMIC DNA]</scope>
    <source>
        <strain evidence="2 3">MMS17-SY073</strain>
    </source>
</reference>
<gene>
    <name evidence="2" type="ORF">D7316_02483</name>
</gene>
<evidence type="ECO:0000313" key="2">
    <source>
        <dbReference type="EMBL" id="AZG45883.1"/>
    </source>
</evidence>